<keyword evidence="2 9" id="KW-1003">Cell membrane</keyword>
<gene>
    <name evidence="9" type="primary">ftsQ</name>
    <name evidence="11" type="ORF">SAMN05421828_12746</name>
</gene>
<dbReference type="InterPro" id="IPR026579">
    <property type="entry name" value="FtsQ"/>
</dbReference>
<evidence type="ECO:0000256" key="5">
    <source>
        <dbReference type="ARBA" id="ARBA00022692"/>
    </source>
</evidence>
<protein>
    <recommendedName>
        <fullName evidence="9">Cell division protein FtsQ</fullName>
    </recommendedName>
</protein>
<dbReference type="GO" id="GO:0043093">
    <property type="term" value="P:FtsZ-dependent cytokinesis"/>
    <property type="evidence" value="ECO:0007669"/>
    <property type="project" value="UniProtKB-UniRule"/>
</dbReference>
<dbReference type="AlphaFoldDB" id="A0A8G2CPB9"/>
<organism evidence="11 12">
    <name type="scientific">Acidiphilium rubrum</name>
    <dbReference type="NCBI Taxonomy" id="526"/>
    <lineage>
        <taxon>Bacteria</taxon>
        <taxon>Pseudomonadati</taxon>
        <taxon>Pseudomonadota</taxon>
        <taxon>Alphaproteobacteria</taxon>
        <taxon>Acetobacterales</taxon>
        <taxon>Acidocellaceae</taxon>
        <taxon>Acidiphilium</taxon>
    </lineage>
</organism>
<dbReference type="Gene3D" id="3.10.20.310">
    <property type="entry name" value="membrane protein fhac"/>
    <property type="match status" value="1"/>
</dbReference>
<keyword evidence="12" id="KW-1185">Reference proteome</keyword>
<dbReference type="GO" id="GO:0005886">
    <property type="term" value="C:plasma membrane"/>
    <property type="evidence" value="ECO:0007669"/>
    <property type="project" value="UniProtKB-SubCell"/>
</dbReference>
<keyword evidence="5 9" id="KW-0812">Transmembrane</keyword>
<dbReference type="InterPro" id="IPR045335">
    <property type="entry name" value="FtsQ_C_sf"/>
</dbReference>
<dbReference type="PROSITE" id="PS51779">
    <property type="entry name" value="POTRA"/>
    <property type="match status" value="1"/>
</dbReference>
<dbReference type="InterPro" id="IPR034746">
    <property type="entry name" value="POTRA"/>
</dbReference>
<dbReference type="PANTHER" id="PTHR35851:SF1">
    <property type="entry name" value="CELL DIVISION PROTEIN FTSQ"/>
    <property type="match status" value="1"/>
</dbReference>
<dbReference type="InterPro" id="IPR013685">
    <property type="entry name" value="POTRA_FtsQ_type"/>
</dbReference>
<dbReference type="PANTHER" id="PTHR35851">
    <property type="entry name" value="CELL DIVISION PROTEIN FTSQ"/>
    <property type="match status" value="1"/>
</dbReference>
<dbReference type="Pfam" id="PF08478">
    <property type="entry name" value="POTRA_1"/>
    <property type="match status" value="1"/>
</dbReference>
<name>A0A8G2CPB9_ACIRU</name>
<keyword evidence="3 9" id="KW-0997">Cell inner membrane</keyword>
<reference evidence="11 12" key="1">
    <citation type="submission" date="2017-01" db="EMBL/GenBank/DDBJ databases">
        <authorList>
            <person name="Varghese N."/>
            <person name="Submissions S."/>
        </authorList>
    </citation>
    <scope>NUCLEOTIDE SEQUENCE [LARGE SCALE GENOMIC DNA]</scope>
    <source>
        <strain evidence="11 12">ATCC 35905</strain>
    </source>
</reference>
<evidence type="ECO:0000259" key="10">
    <source>
        <dbReference type="PROSITE" id="PS51779"/>
    </source>
</evidence>
<evidence type="ECO:0000256" key="8">
    <source>
        <dbReference type="ARBA" id="ARBA00023306"/>
    </source>
</evidence>
<evidence type="ECO:0000256" key="2">
    <source>
        <dbReference type="ARBA" id="ARBA00022475"/>
    </source>
</evidence>
<sequence>MPRVKPKSRKPVVQDRPSARTLLLRRLRKSRKPIIFGIAIVSALVIVPLGLRGVDALFRPVHNAAAAVLADGGFRVRHIEISGASTTPRAAIERALGVAKGMPILGFSPAQASARIAALGAVRSATVERLLPDTVRVAVVERRPIAIWQQPDNRFALIGPDGTVLLGHDAAAARAHDPDLPLLVGAGVPQHAKALLALLKQYPSIAKHVVAAERIDNLRWNLLLRDHTTVKLPDQHEATAMARLMQADDRINLLERPVLTIDLRLADRLVVRPYPKGFLSEAAAPGHQS</sequence>
<dbReference type="InterPro" id="IPR005548">
    <property type="entry name" value="Cell_div_FtsQ/DivIB_C"/>
</dbReference>
<comment type="caution">
    <text evidence="11">The sequence shown here is derived from an EMBL/GenBank/DDBJ whole genome shotgun (WGS) entry which is preliminary data.</text>
</comment>
<dbReference type="Proteomes" id="UP000186308">
    <property type="component" value="Unassembled WGS sequence"/>
</dbReference>
<feature type="domain" description="POTRA" evidence="10">
    <location>
        <begin position="74"/>
        <end position="142"/>
    </location>
</feature>
<comment type="function">
    <text evidence="9">Essential cell division protein.</text>
</comment>
<dbReference type="EMBL" id="FTNE01000027">
    <property type="protein sequence ID" value="SIR38268.1"/>
    <property type="molecule type" value="Genomic_DNA"/>
</dbReference>
<keyword evidence="7 9" id="KW-0472">Membrane</keyword>
<evidence type="ECO:0000256" key="4">
    <source>
        <dbReference type="ARBA" id="ARBA00022618"/>
    </source>
</evidence>
<dbReference type="OrthoDB" id="9783091at2"/>
<evidence type="ECO:0000256" key="6">
    <source>
        <dbReference type="ARBA" id="ARBA00022989"/>
    </source>
</evidence>
<keyword evidence="4 9" id="KW-0132">Cell division</keyword>
<accession>A0A8G2CPB9</accession>
<proteinExistence type="inferred from homology"/>
<dbReference type="GO" id="GO:0032153">
    <property type="term" value="C:cell division site"/>
    <property type="evidence" value="ECO:0007669"/>
    <property type="project" value="UniProtKB-UniRule"/>
</dbReference>
<feature type="transmembrane region" description="Helical" evidence="9">
    <location>
        <begin position="34"/>
        <end position="51"/>
    </location>
</feature>
<evidence type="ECO:0000256" key="1">
    <source>
        <dbReference type="ARBA" id="ARBA00004370"/>
    </source>
</evidence>
<comment type="subcellular location">
    <subcellularLocation>
        <location evidence="9">Cell inner membrane</location>
        <topology evidence="9">Single-pass type II membrane protein</topology>
    </subcellularLocation>
    <subcellularLocation>
        <location evidence="1">Membrane</location>
    </subcellularLocation>
    <text evidence="9">Localizes to the division septum.</text>
</comment>
<comment type="similarity">
    <text evidence="9">Belongs to the FtsQ/DivIB family. FtsQ subfamily.</text>
</comment>
<dbReference type="RefSeq" id="WP_029312948.1">
    <property type="nucleotide sequence ID" value="NZ_DAOMCH010000001.1"/>
</dbReference>
<evidence type="ECO:0000313" key="12">
    <source>
        <dbReference type="Proteomes" id="UP000186308"/>
    </source>
</evidence>
<dbReference type="GO" id="GO:0090529">
    <property type="term" value="P:cell septum assembly"/>
    <property type="evidence" value="ECO:0007669"/>
    <property type="project" value="InterPro"/>
</dbReference>
<evidence type="ECO:0000256" key="7">
    <source>
        <dbReference type="ARBA" id="ARBA00023136"/>
    </source>
</evidence>
<keyword evidence="8 9" id="KW-0131">Cell cycle</keyword>
<evidence type="ECO:0000313" key="11">
    <source>
        <dbReference type="EMBL" id="SIR38268.1"/>
    </source>
</evidence>
<evidence type="ECO:0000256" key="9">
    <source>
        <dbReference type="HAMAP-Rule" id="MF_00911"/>
    </source>
</evidence>
<dbReference type="Gene3D" id="3.40.50.11690">
    <property type="entry name" value="Cell division protein FtsQ/DivIB"/>
    <property type="match status" value="1"/>
</dbReference>
<keyword evidence="6 9" id="KW-1133">Transmembrane helix</keyword>
<dbReference type="Pfam" id="PF03799">
    <property type="entry name" value="FtsQ_DivIB_C"/>
    <property type="match status" value="1"/>
</dbReference>
<evidence type="ECO:0000256" key="3">
    <source>
        <dbReference type="ARBA" id="ARBA00022519"/>
    </source>
</evidence>
<dbReference type="HAMAP" id="MF_00911">
    <property type="entry name" value="FtsQ_subfam"/>
    <property type="match status" value="1"/>
</dbReference>